<dbReference type="InterPro" id="IPR017941">
    <property type="entry name" value="Rieske_2Fe-2S"/>
</dbReference>
<dbReference type="InterPro" id="IPR014349">
    <property type="entry name" value="Rieske_Fe-S_prot"/>
</dbReference>
<evidence type="ECO:0000256" key="3">
    <source>
        <dbReference type="ARBA" id="ARBA00023004"/>
    </source>
</evidence>
<dbReference type="InterPro" id="IPR036922">
    <property type="entry name" value="Rieske_2Fe-2S_sf"/>
</dbReference>
<dbReference type="PANTHER" id="PTHR10134">
    <property type="entry name" value="CYTOCHROME B-C1 COMPLEX SUBUNIT RIESKE, MITOCHONDRIAL"/>
    <property type="match status" value="1"/>
</dbReference>
<keyword evidence="4" id="KW-0411">Iron-sulfur</keyword>
<evidence type="ECO:0000256" key="6">
    <source>
        <dbReference type="SAM" id="Phobius"/>
    </source>
</evidence>
<dbReference type="InterPro" id="IPR006311">
    <property type="entry name" value="TAT_signal"/>
</dbReference>
<dbReference type="Pfam" id="PF00355">
    <property type="entry name" value="Rieske"/>
    <property type="match status" value="1"/>
</dbReference>
<dbReference type="CDD" id="cd03467">
    <property type="entry name" value="Rieske"/>
    <property type="match status" value="1"/>
</dbReference>
<gene>
    <name evidence="8" type="ORF">LSG31_17750</name>
</gene>
<evidence type="ECO:0000256" key="4">
    <source>
        <dbReference type="ARBA" id="ARBA00023014"/>
    </source>
</evidence>
<evidence type="ECO:0000259" key="7">
    <source>
        <dbReference type="PROSITE" id="PS51296"/>
    </source>
</evidence>
<keyword evidence="3" id="KW-0408">Iron</keyword>
<dbReference type="PROSITE" id="PS51296">
    <property type="entry name" value="RIESKE"/>
    <property type="match status" value="1"/>
</dbReference>
<dbReference type="PROSITE" id="PS51318">
    <property type="entry name" value="TAT"/>
    <property type="match status" value="1"/>
</dbReference>
<reference evidence="8" key="1">
    <citation type="submission" date="2021-12" db="EMBL/GenBank/DDBJ databases">
        <title>Alicyclobacillaceae gen. nov., sp. nov., isolated from chalcocite enrichment system.</title>
        <authorList>
            <person name="Jiang Z."/>
        </authorList>
    </citation>
    <scope>NUCLEOTIDE SEQUENCE</scope>
    <source>
        <strain evidence="8">MYW30-H2</strain>
    </source>
</reference>
<keyword evidence="9" id="KW-1185">Reference proteome</keyword>
<protein>
    <submittedName>
        <fullName evidence="8">Ubiquinol-cytochrome c reductase iron-sulfur subunit</fullName>
    </submittedName>
</protein>
<keyword evidence="2" id="KW-0479">Metal-binding</keyword>
<dbReference type="Gene3D" id="2.102.10.10">
    <property type="entry name" value="Rieske [2Fe-2S] iron-sulphur domain"/>
    <property type="match status" value="1"/>
</dbReference>
<dbReference type="SUPFAM" id="SSF50022">
    <property type="entry name" value="ISP domain"/>
    <property type="match status" value="1"/>
</dbReference>
<evidence type="ECO:0000256" key="5">
    <source>
        <dbReference type="ARBA" id="ARBA00023157"/>
    </source>
</evidence>
<accession>A0ABY4CGU3</accession>
<keyword evidence="1" id="KW-0001">2Fe-2S</keyword>
<feature type="domain" description="Rieske" evidence="7">
    <location>
        <begin position="67"/>
        <end position="174"/>
    </location>
</feature>
<dbReference type="Proteomes" id="UP000830167">
    <property type="component" value="Chromosome"/>
</dbReference>
<dbReference type="RefSeq" id="WP_347436395.1">
    <property type="nucleotide sequence ID" value="NZ_CP089291.1"/>
</dbReference>
<evidence type="ECO:0000256" key="2">
    <source>
        <dbReference type="ARBA" id="ARBA00022723"/>
    </source>
</evidence>
<name>A0ABY4CGU3_9BACL</name>
<keyword evidence="6" id="KW-1133">Transmembrane helix</keyword>
<keyword evidence="6" id="KW-0472">Membrane</keyword>
<feature type="transmembrane region" description="Helical" evidence="6">
    <location>
        <begin position="16"/>
        <end position="41"/>
    </location>
</feature>
<organism evidence="8 9">
    <name type="scientific">Fodinisporobacter ferrooxydans</name>
    <dbReference type="NCBI Taxonomy" id="2901836"/>
    <lineage>
        <taxon>Bacteria</taxon>
        <taxon>Bacillati</taxon>
        <taxon>Bacillota</taxon>
        <taxon>Bacilli</taxon>
        <taxon>Bacillales</taxon>
        <taxon>Alicyclobacillaceae</taxon>
        <taxon>Fodinisporobacter</taxon>
    </lineage>
</organism>
<evidence type="ECO:0000313" key="8">
    <source>
        <dbReference type="EMBL" id="UOF89705.1"/>
    </source>
</evidence>
<proteinExistence type="predicted"/>
<sequence length="185" mass="20164">MDKENKDKEGLTRRQFLTYALGGTGAFMGAVIAAPLVTFAVDPLTRGADSAFVKTGKKVSDFNSDLPTLVEFKAKQSDGWIHNDVNIRAWVIKKANEPDGLLAYSPKCTHLGCQINGTLDANGKPIPSKDGPWWFHCPCHGSKFDKYGYQSPGSPATRPLDAYSVKIEGGEVLLDTTVHRRPNKG</sequence>
<keyword evidence="5" id="KW-1015">Disulfide bond</keyword>
<evidence type="ECO:0000313" key="9">
    <source>
        <dbReference type="Proteomes" id="UP000830167"/>
    </source>
</evidence>
<keyword evidence="6" id="KW-0812">Transmembrane</keyword>
<evidence type="ECO:0000256" key="1">
    <source>
        <dbReference type="ARBA" id="ARBA00022714"/>
    </source>
</evidence>
<dbReference type="EMBL" id="CP089291">
    <property type="protein sequence ID" value="UOF89705.1"/>
    <property type="molecule type" value="Genomic_DNA"/>
</dbReference>